<sequence>MVPSEVVNSHGVHEVEGPLLVGGVEYLAPRTGLSSEALLLEQLRSDEAFRDYLEFRQEAFRKAASEMISSFKSPVDLFFLTDIDSVEFQRHTFNHRAAIQQYSMIADEESKRSRAANMSKDIYLEEDRILNKSRKDHLSRRLSAVRRYYAYRKSLLKLDFVQGDSDPESVLKRIKKSATWSGLDDFDLKRGLKSHTDLLKEHTSRFGSGSGSMSDYEKVALERINSEMGSALEKVLYYPDPDEWLMHSYFRRMKLKSLARECCMLAENTGITLVKEFMRVPVKEHTVLPSLKQAAKHSVNGWIGYLRGGVAIRAKTSLRALGEAVIRGKTPWRVLGFGILGAAATFGMNEPELEPTI</sequence>
<keyword evidence="2" id="KW-1185">Reference proteome</keyword>
<name>A0ABC8XKT9_9POAL</name>
<accession>A0ABC8XKT9</accession>
<proteinExistence type="predicted"/>
<dbReference type="EMBL" id="OZ075124">
    <property type="protein sequence ID" value="CAL4927182.1"/>
    <property type="molecule type" value="Genomic_DNA"/>
</dbReference>
<evidence type="ECO:0000313" key="1">
    <source>
        <dbReference type="EMBL" id="CAL4927182.1"/>
    </source>
</evidence>
<dbReference type="AlphaFoldDB" id="A0ABC8XKT9"/>
<reference evidence="1 2" key="2">
    <citation type="submission" date="2024-10" db="EMBL/GenBank/DDBJ databases">
        <authorList>
            <person name="Ryan C."/>
        </authorList>
    </citation>
    <scope>NUCLEOTIDE SEQUENCE [LARGE SCALE GENOMIC DNA]</scope>
</reference>
<reference evidence="2" key="1">
    <citation type="submission" date="2024-06" db="EMBL/GenBank/DDBJ databases">
        <authorList>
            <person name="Ryan C."/>
        </authorList>
    </citation>
    <scope>NUCLEOTIDE SEQUENCE [LARGE SCALE GENOMIC DNA]</scope>
</reference>
<dbReference type="Proteomes" id="UP001497457">
    <property type="component" value="Chromosome 14rd"/>
</dbReference>
<gene>
    <name evidence="1" type="ORF">URODEC1_LOCUS24392</name>
</gene>
<protein>
    <submittedName>
        <fullName evidence="1">Uncharacterized protein</fullName>
    </submittedName>
</protein>
<organism evidence="1 2">
    <name type="scientific">Urochloa decumbens</name>
    <dbReference type="NCBI Taxonomy" id="240449"/>
    <lineage>
        <taxon>Eukaryota</taxon>
        <taxon>Viridiplantae</taxon>
        <taxon>Streptophyta</taxon>
        <taxon>Embryophyta</taxon>
        <taxon>Tracheophyta</taxon>
        <taxon>Spermatophyta</taxon>
        <taxon>Magnoliopsida</taxon>
        <taxon>Liliopsida</taxon>
        <taxon>Poales</taxon>
        <taxon>Poaceae</taxon>
        <taxon>PACMAD clade</taxon>
        <taxon>Panicoideae</taxon>
        <taxon>Panicodae</taxon>
        <taxon>Paniceae</taxon>
        <taxon>Melinidinae</taxon>
        <taxon>Urochloa</taxon>
    </lineage>
</organism>
<evidence type="ECO:0000313" key="2">
    <source>
        <dbReference type="Proteomes" id="UP001497457"/>
    </source>
</evidence>